<dbReference type="Proteomes" id="UP000790347">
    <property type="component" value="Unassembled WGS sequence"/>
</dbReference>
<keyword evidence="2" id="KW-1185">Reference proteome</keyword>
<reference evidence="1" key="2">
    <citation type="journal article" date="2022" name="Res Sq">
        <title>Comparative Genomics Reveals Insights into the Divergent Evolution of Astigmatic Mites and Household Pest Adaptations.</title>
        <authorList>
            <person name="Xiong Q."/>
            <person name="Wan A.T.-Y."/>
            <person name="Liu X.-Y."/>
            <person name="Fung C.S.-H."/>
            <person name="Xiao X."/>
            <person name="Malainual N."/>
            <person name="Hou J."/>
            <person name="Wang L."/>
            <person name="Wang M."/>
            <person name="Yang K."/>
            <person name="Cui Y."/>
            <person name="Leung E."/>
            <person name="Nong W."/>
            <person name="Shin S.-K."/>
            <person name="Au S."/>
            <person name="Jeong K.Y."/>
            <person name="Chew F.T."/>
            <person name="Hui J."/>
            <person name="Leung T.F."/>
            <person name="Tungtrongchitr A."/>
            <person name="Zhong N."/>
            <person name="Liu Z."/>
            <person name="Tsui S."/>
        </authorList>
    </citation>
    <scope>NUCLEOTIDE SEQUENCE</scope>
    <source>
        <strain evidence="1">Derf</strain>
        <tissue evidence="1">Whole organism</tissue>
    </source>
</reference>
<accession>A0A922IG03</accession>
<proteinExistence type="predicted"/>
<sequence>MVTQKRLSAFLMFMCNSGSSRSSTGRTCGCLCQNDDDAEMIGPWLLFSTKFSMADLLTD</sequence>
<dbReference type="AlphaFoldDB" id="A0A922IG03"/>
<name>A0A922IG03_DERFA</name>
<organism evidence="1 2">
    <name type="scientific">Dermatophagoides farinae</name>
    <name type="common">American house dust mite</name>
    <dbReference type="NCBI Taxonomy" id="6954"/>
    <lineage>
        <taxon>Eukaryota</taxon>
        <taxon>Metazoa</taxon>
        <taxon>Ecdysozoa</taxon>
        <taxon>Arthropoda</taxon>
        <taxon>Chelicerata</taxon>
        <taxon>Arachnida</taxon>
        <taxon>Acari</taxon>
        <taxon>Acariformes</taxon>
        <taxon>Sarcoptiformes</taxon>
        <taxon>Astigmata</taxon>
        <taxon>Psoroptidia</taxon>
        <taxon>Analgoidea</taxon>
        <taxon>Pyroglyphidae</taxon>
        <taxon>Dermatophagoidinae</taxon>
        <taxon>Dermatophagoides</taxon>
    </lineage>
</organism>
<protein>
    <submittedName>
        <fullName evidence="1">Uncharacterized protein</fullName>
    </submittedName>
</protein>
<reference evidence="1" key="1">
    <citation type="submission" date="2013-05" db="EMBL/GenBank/DDBJ databases">
        <authorList>
            <person name="Yim A.K.Y."/>
            <person name="Chan T.F."/>
            <person name="Ji K.M."/>
            <person name="Liu X.Y."/>
            <person name="Zhou J.W."/>
            <person name="Li R.Q."/>
            <person name="Yang K.Y."/>
            <person name="Li J."/>
            <person name="Li M."/>
            <person name="Law P.T.W."/>
            <person name="Wu Y.L."/>
            <person name="Cai Z.L."/>
            <person name="Qin H."/>
            <person name="Bao Y."/>
            <person name="Leung R.K.K."/>
            <person name="Ng P.K.S."/>
            <person name="Zou J."/>
            <person name="Zhong X.J."/>
            <person name="Ran P.X."/>
            <person name="Zhong N.S."/>
            <person name="Liu Z.G."/>
            <person name="Tsui S.K.W."/>
        </authorList>
    </citation>
    <scope>NUCLEOTIDE SEQUENCE</scope>
    <source>
        <strain evidence="1">Derf</strain>
        <tissue evidence="1">Whole organism</tissue>
    </source>
</reference>
<gene>
    <name evidence="1" type="ORF">DERF_002651</name>
</gene>
<evidence type="ECO:0000313" key="2">
    <source>
        <dbReference type="Proteomes" id="UP000790347"/>
    </source>
</evidence>
<dbReference type="EMBL" id="ASGP02000001">
    <property type="protein sequence ID" value="KAH9528734.1"/>
    <property type="molecule type" value="Genomic_DNA"/>
</dbReference>
<comment type="caution">
    <text evidence="1">The sequence shown here is derived from an EMBL/GenBank/DDBJ whole genome shotgun (WGS) entry which is preliminary data.</text>
</comment>
<evidence type="ECO:0000313" key="1">
    <source>
        <dbReference type="EMBL" id="KAH9528734.1"/>
    </source>
</evidence>